<evidence type="ECO:0000313" key="1">
    <source>
        <dbReference type="EMBL" id="HIW79490.1"/>
    </source>
</evidence>
<sequence length="402" mass="43039">MIGIAGHVGVGHAFSHSGFFQEDSGGFAVLLTLLGRACPLDIEIASVKVLDGERVVVTTRGGGTGSAWALHGFTPYEECLMQRAVGQRCAAPQTLASLVFGRVYGQGAGTQACAFCLAAAKAMLDTVRAAWPCALVSAPEDMPNCCGEYLGGVVEIDGVPVSWLLTINATCGGIGPNEDAEGCVPIGNKAQIMRALDMDTIPLLVLEGKAYAPSLEPPLAHNALFVRWNGEYDNPVCGQCYERAARESGYPVLVQSDTYPRMGTFLSEETRRLGQRIVSLGEAYGKAEASSEKIELMAELATLCSHDAGGSIFMSDAVHRYAGNGGLWPGLGAMLSLIVTEEEARTWKSLRLTQEELNMLADVLAKAAGYLYGRREEALAFVRERRPRINGEDLLRMISRSN</sequence>
<comment type="caution">
    <text evidence="1">The sequence shown here is derived from an EMBL/GenBank/DDBJ whole genome shotgun (WGS) entry which is preliminary data.</text>
</comment>
<protein>
    <submittedName>
        <fullName evidence="1">Uncharacterized protein</fullName>
    </submittedName>
</protein>
<accession>A0A9D1R271</accession>
<dbReference type="AlphaFoldDB" id="A0A9D1R271"/>
<gene>
    <name evidence="1" type="ORF">H9874_10170</name>
</gene>
<reference evidence="1" key="2">
    <citation type="submission" date="2021-04" db="EMBL/GenBank/DDBJ databases">
        <authorList>
            <person name="Gilroy R."/>
        </authorList>
    </citation>
    <scope>NUCLEOTIDE SEQUENCE</scope>
    <source>
        <strain evidence="1">ChiSxjej5B17-1746</strain>
    </source>
</reference>
<name>A0A9D1R271_9BACT</name>
<proteinExistence type="predicted"/>
<evidence type="ECO:0000313" key="2">
    <source>
        <dbReference type="Proteomes" id="UP000824264"/>
    </source>
</evidence>
<dbReference type="Proteomes" id="UP000824264">
    <property type="component" value="Unassembled WGS sequence"/>
</dbReference>
<reference evidence="1" key="1">
    <citation type="journal article" date="2021" name="PeerJ">
        <title>Extensive microbial diversity within the chicken gut microbiome revealed by metagenomics and culture.</title>
        <authorList>
            <person name="Gilroy R."/>
            <person name="Ravi A."/>
            <person name="Getino M."/>
            <person name="Pursley I."/>
            <person name="Horton D.L."/>
            <person name="Alikhan N.F."/>
            <person name="Baker D."/>
            <person name="Gharbi K."/>
            <person name="Hall N."/>
            <person name="Watson M."/>
            <person name="Adriaenssens E.M."/>
            <person name="Foster-Nyarko E."/>
            <person name="Jarju S."/>
            <person name="Secka A."/>
            <person name="Antonio M."/>
            <person name="Oren A."/>
            <person name="Chaudhuri R.R."/>
            <person name="La Ragione R."/>
            <person name="Hildebrand F."/>
            <person name="Pallen M.J."/>
        </authorList>
    </citation>
    <scope>NUCLEOTIDE SEQUENCE</scope>
    <source>
        <strain evidence="1">ChiSxjej5B17-1746</strain>
    </source>
</reference>
<dbReference type="EMBL" id="DXGI01000380">
    <property type="protein sequence ID" value="HIW79490.1"/>
    <property type="molecule type" value="Genomic_DNA"/>
</dbReference>
<organism evidence="1 2">
    <name type="scientific">Candidatus Bilophila faecipullorum</name>
    <dbReference type="NCBI Taxonomy" id="2838482"/>
    <lineage>
        <taxon>Bacteria</taxon>
        <taxon>Pseudomonadati</taxon>
        <taxon>Thermodesulfobacteriota</taxon>
        <taxon>Desulfovibrionia</taxon>
        <taxon>Desulfovibrionales</taxon>
        <taxon>Desulfovibrionaceae</taxon>
        <taxon>Bilophila</taxon>
    </lineage>
</organism>